<feature type="transmembrane region" description="Helical" evidence="8">
    <location>
        <begin position="67"/>
        <end position="88"/>
    </location>
</feature>
<feature type="transmembrane region" description="Helical" evidence="8">
    <location>
        <begin position="124"/>
        <end position="150"/>
    </location>
</feature>
<keyword evidence="3" id="KW-0133">Cell shape</keyword>
<evidence type="ECO:0000256" key="6">
    <source>
        <dbReference type="RuleBase" id="RU361140"/>
    </source>
</evidence>
<feature type="transmembrane region" description="Helical" evidence="8">
    <location>
        <begin position="207"/>
        <end position="225"/>
    </location>
</feature>
<dbReference type="EC" id="3.5.2.6" evidence="6"/>
<evidence type="ECO:0000256" key="7">
    <source>
        <dbReference type="SAM" id="MobiDB-lite"/>
    </source>
</evidence>
<dbReference type="PANTHER" id="PTHR30627:SF24">
    <property type="entry name" value="PENICILLIN-BINDING PROTEIN 4B"/>
    <property type="match status" value="1"/>
</dbReference>
<keyword evidence="5 8" id="KW-0472">Membrane</keyword>
<evidence type="ECO:0000313" key="11">
    <source>
        <dbReference type="Proteomes" id="UP000542674"/>
    </source>
</evidence>
<feature type="transmembrane region" description="Helical" evidence="8">
    <location>
        <begin position="345"/>
        <end position="362"/>
    </location>
</feature>
<dbReference type="EMBL" id="JACHJS010000001">
    <property type="protein sequence ID" value="MBB4966972.1"/>
    <property type="molecule type" value="Genomic_DNA"/>
</dbReference>
<dbReference type="Proteomes" id="UP000542674">
    <property type="component" value="Unassembled WGS sequence"/>
</dbReference>
<name>A0A7W7T6K5_9PSEU</name>
<dbReference type="Pfam" id="PF01098">
    <property type="entry name" value="FTSW_RODA_SPOVE"/>
    <property type="match status" value="1"/>
</dbReference>
<dbReference type="GO" id="GO:0071555">
    <property type="term" value="P:cell wall organization"/>
    <property type="evidence" value="ECO:0007669"/>
    <property type="project" value="TreeGrafter"/>
</dbReference>
<evidence type="ECO:0000259" key="9">
    <source>
        <dbReference type="Pfam" id="PF00905"/>
    </source>
</evidence>
<comment type="caution">
    <text evidence="10">The sequence shown here is derived from an EMBL/GenBank/DDBJ whole genome shotgun (WGS) entry which is preliminary data.</text>
</comment>
<dbReference type="InterPro" id="IPR012338">
    <property type="entry name" value="Beta-lactam/transpept-like"/>
</dbReference>
<keyword evidence="11" id="KW-1185">Reference proteome</keyword>
<feature type="domain" description="Penicillin-binding protein transpeptidase" evidence="9">
    <location>
        <begin position="848"/>
        <end position="1157"/>
    </location>
</feature>
<evidence type="ECO:0000256" key="3">
    <source>
        <dbReference type="ARBA" id="ARBA00022960"/>
    </source>
</evidence>
<reference evidence="10 11" key="1">
    <citation type="submission" date="2020-08" db="EMBL/GenBank/DDBJ databases">
        <title>Sequencing the genomes of 1000 actinobacteria strains.</title>
        <authorList>
            <person name="Klenk H.-P."/>
        </authorList>
    </citation>
    <scope>NUCLEOTIDE SEQUENCE [LARGE SCALE GENOMIC DNA]</scope>
    <source>
        <strain evidence="10 11">DSM 45084</strain>
    </source>
</reference>
<feature type="region of interest" description="Disordered" evidence="7">
    <location>
        <begin position="842"/>
        <end position="865"/>
    </location>
</feature>
<feature type="transmembrane region" description="Helical" evidence="8">
    <location>
        <begin position="507"/>
        <end position="525"/>
    </location>
</feature>
<keyword evidence="6" id="KW-0378">Hydrolase</keyword>
<dbReference type="GO" id="GO:0008360">
    <property type="term" value="P:regulation of cell shape"/>
    <property type="evidence" value="ECO:0007669"/>
    <property type="project" value="UniProtKB-KW"/>
</dbReference>
<dbReference type="AlphaFoldDB" id="A0A7W7T6K5"/>
<feature type="transmembrane region" description="Helical" evidence="8">
    <location>
        <begin position="598"/>
        <end position="622"/>
    </location>
</feature>
<evidence type="ECO:0000256" key="2">
    <source>
        <dbReference type="ARBA" id="ARBA00022692"/>
    </source>
</evidence>
<dbReference type="Pfam" id="PF00905">
    <property type="entry name" value="Transpeptidase"/>
    <property type="match status" value="1"/>
</dbReference>
<dbReference type="GO" id="GO:0071972">
    <property type="term" value="F:peptidoglycan L,D-transpeptidase activity"/>
    <property type="evidence" value="ECO:0007669"/>
    <property type="project" value="TreeGrafter"/>
</dbReference>
<evidence type="ECO:0000256" key="4">
    <source>
        <dbReference type="ARBA" id="ARBA00022989"/>
    </source>
</evidence>
<dbReference type="InterPro" id="IPR023650">
    <property type="entry name" value="Beta-lactam_class-A_AS"/>
</dbReference>
<feature type="transmembrane region" description="Helical" evidence="8">
    <location>
        <begin position="170"/>
        <end position="187"/>
    </location>
</feature>
<dbReference type="InterPro" id="IPR050515">
    <property type="entry name" value="Beta-lactam/transpept"/>
</dbReference>
<keyword evidence="2 8" id="KW-0812">Transmembrane</keyword>
<evidence type="ECO:0000256" key="1">
    <source>
        <dbReference type="ARBA" id="ARBA00004141"/>
    </source>
</evidence>
<evidence type="ECO:0000256" key="5">
    <source>
        <dbReference type="ARBA" id="ARBA00023136"/>
    </source>
</evidence>
<dbReference type="GO" id="GO:0046677">
    <property type="term" value="P:response to antibiotic"/>
    <property type="evidence" value="ECO:0007669"/>
    <property type="project" value="UniProtKB-UniRule"/>
</dbReference>
<feature type="transmembrane region" description="Helical" evidence="8">
    <location>
        <begin position="6"/>
        <end position="33"/>
    </location>
</feature>
<keyword evidence="6" id="KW-0046">Antibiotic resistance</keyword>
<organism evidence="10 11">
    <name type="scientific">Saccharothrix violaceirubra</name>
    <dbReference type="NCBI Taxonomy" id="413306"/>
    <lineage>
        <taxon>Bacteria</taxon>
        <taxon>Bacillati</taxon>
        <taxon>Actinomycetota</taxon>
        <taxon>Actinomycetes</taxon>
        <taxon>Pseudonocardiales</taxon>
        <taxon>Pseudonocardiaceae</taxon>
        <taxon>Saccharothrix</taxon>
    </lineage>
</organism>
<feature type="transmembrane region" description="Helical" evidence="8">
    <location>
        <begin position="459"/>
        <end position="479"/>
    </location>
</feature>
<proteinExistence type="inferred from homology"/>
<dbReference type="InterPro" id="IPR001182">
    <property type="entry name" value="FtsW/RodA"/>
</dbReference>
<accession>A0A7W7T6K5</accession>
<evidence type="ECO:0000313" key="10">
    <source>
        <dbReference type="EMBL" id="MBB4966972.1"/>
    </source>
</evidence>
<comment type="subcellular location">
    <subcellularLocation>
        <location evidence="1">Membrane</location>
        <topology evidence="1">Multi-pass membrane protein</topology>
    </subcellularLocation>
</comment>
<sequence length="1170" mass="125073">MGDDIVSVLALFFGGPTAFGRLLILTGLALALVNCFRFLVARPAVALAADGAAPTVRHEGGARFLRGAGPALFGPPVLVLLGACSATFLITPWYVITAAPLFAAVVVAVRRLRAEHGRRGEDAVAGPVLAVVLSTTTLVLVGVIMTVRLVVQPDPTSGFADSDRGTVTDVVFSLAIPLLGLLGLMWWERLRVVDRLPWRPRKPVLLYWIGIGAVVLLFVAPLLDLNRNDNLAFFGIATPEYGKVLYIWVLAVVLARYAIGFQVRPGALRWRPSVARLRRAAAKGKHVGYIFLMFGLVGVAGLIKTDIGPTIPTFFATVTIVVFLLRLQVRSGTRLLDTLNSSRSLWAALLLTGLIAYFVLQLDYVKTRQEAWHQPWTFGWSTPCAPPPEGVEPPKAPDGTTACLESLDAVAAGKRSQVAQSMSAVADGGVWGRGLSDTGAGRLPAGSTDFILAVLWNKLGGFAVVLLALLLAVLAAALARCRSHLDKFADERADLPGADRQSRAARLFAVGVAGMLVGQFGFVFVTTLNVVPHSGITVPFLSRGGHSTLALVGAVVAAVWLLYRADRPPRPKAATEARTAVVRTAPMGGMWLPKVRRVLPLTFVAMFVGTTLLATTITIAPYGRYAQDRPYCPVTRVRVDPEVCSTDRIANRRTRVELRVGGEPVYVRDRSEQAWQAVGTPAVTLSDLAGLIRLNGRGGTLNNTLDDLIDRASGTSLKERVLPTPGGPEAGLIDLTVDPALQRSLTGALRADAEESKPLAGGIVVMDAKTGRVLAASSAPSALDWPVVEPVEADKKAVEAFGDDHTVYGPIENGKVVTTGDDCDDTDWDDRCRRWILETAPTTPNPKALEEQRRYAPDTPDEVLPSLDENRALDRRYGLGSTFKVVVAAAFLKNRPGSTAQSTIPSPTVYQPPFGKPIRNYNKGACQGTANERITLKQALTVSCNTAFVALADELGWDAVRDMAVEMGFADLSAQGADDAWLAGPAAGSASYVPPSVDTDGMDSLGNNTLGGGRVEGTAVQMATMMTAVANEGRVVQPTLVAATAEPFGRDQVRYSGEVREVLPSGQARELAEALSGVTQNDDGTAHRLKAEPDRALRVKTGTHEIYGEDETPPDKRFAKQNAWVVGSLDTKAGPVTFAVVVETKVEKDGSRRAQWLTQQVIDKVVEVRG</sequence>
<protein>
    <recommendedName>
        <fullName evidence="6">Beta-lactamase</fullName>
        <ecNumber evidence="6">3.5.2.6</ecNumber>
    </recommendedName>
</protein>
<dbReference type="GO" id="GO:0005886">
    <property type="term" value="C:plasma membrane"/>
    <property type="evidence" value="ECO:0007669"/>
    <property type="project" value="TreeGrafter"/>
</dbReference>
<feature type="transmembrane region" description="Helical" evidence="8">
    <location>
        <begin position="545"/>
        <end position="563"/>
    </location>
</feature>
<dbReference type="InterPro" id="IPR001460">
    <property type="entry name" value="PCN-bd_Tpept"/>
</dbReference>
<feature type="transmembrane region" description="Helical" evidence="8">
    <location>
        <begin position="286"/>
        <end position="303"/>
    </location>
</feature>
<comment type="similarity">
    <text evidence="6">Belongs to the class-A beta-lactamase family.</text>
</comment>
<dbReference type="GO" id="GO:0008658">
    <property type="term" value="F:penicillin binding"/>
    <property type="evidence" value="ECO:0007669"/>
    <property type="project" value="InterPro"/>
</dbReference>
<evidence type="ECO:0000256" key="8">
    <source>
        <dbReference type="SAM" id="Phobius"/>
    </source>
</evidence>
<keyword evidence="4 8" id="KW-1133">Transmembrane helix</keyword>
<feature type="transmembrane region" description="Helical" evidence="8">
    <location>
        <begin position="309"/>
        <end position="325"/>
    </location>
</feature>
<dbReference type="PROSITE" id="PS00146">
    <property type="entry name" value="BETA_LACTAMASE_A"/>
    <property type="match status" value="1"/>
</dbReference>
<feature type="transmembrane region" description="Helical" evidence="8">
    <location>
        <begin position="94"/>
        <end position="112"/>
    </location>
</feature>
<gene>
    <name evidence="10" type="ORF">F4559_004331</name>
</gene>
<comment type="catalytic activity">
    <reaction evidence="6">
        <text>a beta-lactam + H2O = a substituted beta-amino acid</text>
        <dbReference type="Rhea" id="RHEA:20401"/>
        <dbReference type="ChEBI" id="CHEBI:15377"/>
        <dbReference type="ChEBI" id="CHEBI:35627"/>
        <dbReference type="ChEBI" id="CHEBI:140347"/>
        <dbReference type="EC" id="3.5.2.6"/>
    </reaction>
</comment>
<keyword evidence="10" id="KW-0131">Cell cycle</keyword>
<dbReference type="GO" id="GO:0008800">
    <property type="term" value="F:beta-lactamase activity"/>
    <property type="evidence" value="ECO:0007669"/>
    <property type="project" value="UniProtKB-UniRule"/>
</dbReference>
<dbReference type="PANTHER" id="PTHR30627">
    <property type="entry name" value="PEPTIDOGLYCAN D,D-TRANSPEPTIDASE"/>
    <property type="match status" value="1"/>
</dbReference>
<keyword evidence="10" id="KW-0132">Cell division</keyword>
<dbReference type="GO" id="GO:0051301">
    <property type="term" value="P:cell division"/>
    <property type="evidence" value="ECO:0007669"/>
    <property type="project" value="UniProtKB-KW"/>
</dbReference>
<dbReference type="Gene3D" id="3.40.710.10">
    <property type="entry name" value="DD-peptidase/beta-lactamase superfamily"/>
    <property type="match status" value="1"/>
</dbReference>
<dbReference type="RefSeq" id="WP_184671313.1">
    <property type="nucleotide sequence ID" value="NZ_BAABAI010000037.1"/>
</dbReference>
<dbReference type="SUPFAM" id="SSF56601">
    <property type="entry name" value="beta-lactamase/transpeptidase-like"/>
    <property type="match status" value="1"/>
</dbReference>